<dbReference type="Proteomes" id="UP000050360">
    <property type="component" value="Unassembled WGS sequence"/>
</dbReference>
<keyword evidence="1" id="KW-0472">Membrane</keyword>
<comment type="caution">
    <text evidence="2">The sequence shown here is derived from an EMBL/GenBank/DDBJ whole genome shotgun (WGS) entry which is preliminary data.</text>
</comment>
<name>A0A0P8AE62_9EURY</name>
<evidence type="ECO:0000313" key="2">
    <source>
        <dbReference type="EMBL" id="KPQ42503.1"/>
    </source>
</evidence>
<protein>
    <submittedName>
        <fullName evidence="2">Uncharacterized protein</fullName>
    </submittedName>
</protein>
<gene>
    <name evidence="2" type="ORF">MPEBLZ_02961</name>
</gene>
<organism evidence="2 3">
    <name type="scientific">Candidatus Methanoperedens nitratireducens</name>
    <dbReference type="NCBI Taxonomy" id="1392998"/>
    <lineage>
        <taxon>Archaea</taxon>
        <taxon>Methanobacteriati</taxon>
        <taxon>Methanobacteriota</taxon>
        <taxon>Stenosarchaea group</taxon>
        <taxon>Methanomicrobia</taxon>
        <taxon>Methanosarcinales</taxon>
        <taxon>ANME-2 cluster</taxon>
        <taxon>Candidatus Methanoperedentaceae</taxon>
        <taxon>Candidatus Methanoperedens</taxon>
    </lineage>
</organism>
<evidence type="ECO:0000256" key="1">
    <source>
        <dbReference type="SAM" id="Phobius"/>
    </source>
</evidence>
<feature type="transmembrane region" description="Helical" evidence="1">
    <location>
        <begin position="12"/>
        <end position="30"/>
    </location>
</feature>
<keyword evidence="1" id="KW-1133">Transmembrane helix</keyword>
<dbReference type="AlphaFoldDB" id="A0A0P8AE62"/>
<sequence length="53" mass="5894">MVAPLWRNPTLYGLLGLILVAASPTLYFFFAGIPGTRVTETEYLLMEDSSTKK</sequence>
<dbReference type="EMBL" id="LKCM01000230">
    <property type="protein sequence ID" value="KPQ42503.1"/>
    <property type="molecule type" value="Genomic_DNA"/>
</dbReference>
<accession>A0A0P8AE62</accession>
<proteinExistence type="predicted"/>
<keyword evidence="1" id="KW-0812">Transmembrane</keyword>
<evidence type="ECO:0000313" key="3">
    <source>
        <dbReference type="Proteomes" id="UP000050360"/>
    </source>
</evidence>
<reference evidence="2 3" key="1">
    <citation type="submission" date="2015-09" db="EMBL/GenBank/DDBJ databases">
        <title>A metagenomics-based metabolic model of nitrate-dependent anaerobic oxidation of methane by Methanoperedens-like archaea.</title>
        <authorList>
            <person name="Arshad A."/>
            <person name="Speth D.R."/>
            <person name="De Graaf R.M."/>
            <person name="Op Den Camp H.J."/>
            <person name="Jetten M.S."/>
            <person name="Welte C.U."/>
        </authorList>
    </citation>
    <scope>NUCLEOTIDE SEQUENCE [LARGE SCALE GENOMIC DNA]</scope>
</reference>